<evidence type="ECO:0000313" key="1">
    <source>
        <dbReference type="EMBL" id="CAG4900477.1"/>
    </source>
</evidence>
<proteinExistence type="predicted"/>
<dbReference type="EMBL" id="CAJQZC010000005">
    <property type="protein sequence ID" value="CAG4900477.1"/>
    <property type="molecule type" value="Genomic_DNA"/>
</dbReference>
<sequence length="352" mass="38716">MTTPTQVLSDEQVEEIWQAIDISDLDVLRDAKLNQKLRGRLARAVLASIVPTVDAKDERAAFDTWMRDCEGYPYAGHYANLMWKAWQARSALAQPSAAKNAQPVGYLPACELDRLNSGHDANLRSAKFGSSSLDGDVPVFIEASLTNHERIELYELREAAARDAPAVPAQAEPVAWEMDWPEYSYDGMGCGLEDRNITDRYDAMKYGWDEAIEHVGQILERDGPLYAAPQPAQTEPAADAQADTATGWKLMPTPHGGRAGLTDAMMRAFYTEFDRNSKRGDFERLNAGYNALLKAAPDAPAQTADVRAAALKEAATVADMVRSKFSSDGFIQQAAGAWCVCEEIRALLEQKP</sequence>
<comment type="caution">
    <text evidence="1">The sequence shown here is derived from an EMBL/GenBank/DDBJ whole genome shotgun (WGS) entry which is preliminary data.</text>
</comment>
<dbReference type="AlphaFoldDB" id="A0A9N8RXC2"/>
<name>A0A9N8RXC2_9BURK</name>
<organism evidence="1 2">
    <name type="scientific">Paraburkholderia saeva</name>
    <dbReference type="NCBI Taxonomy" id="2777537"/>
    <lineage>
        <taxon>Bacteria</taxon>
        <taxon>Pseudomonadati</taxon>
        <taxon>Pseudomonadota</taxon>
        <taxon>Betaproteobacteria</taxon>
        <taxon>Burkholderiales</taxon>
        <taxon>Burkholderiaceae</taxon>
        <taxon>Paraburkholderia</taxon>
    </lineage>
</organism>
<accession>A0A9N8RXC2</accession>
<evidence type="ECO:0000313" key="2">
    <source>
        <dbReference type="Proteomes" id="UP000789704"/>
    </source>
</evidence>
<evidence type="ECO:0008006" key="3">
    <source>
        <dbReference type="Google" id="ProtNLM"/>
    </source>
</evidence>
<protein>
    <recommendedName>
        <fullName evidence="3">DUF551 domain-containing protein</fullName>
    </recommendedName>
</protein>
<gene>
    <name evidence="1" type="ORF">LMG31841_02882</name>
</gene>
<dbReference type="Proteomes" id="UP000789704">
    <property type="component" value="Unassembled WGS sequence"/>
</dbReference>
<reference evidence="1" key="1">
    <citation type="submission" date="2021-04" db="EMBL/GenBank/DDBJ databases">
        <authorList>
            <person name="Vanwijnsberghe S."/>
        </authorList>
    </citation>
    <scope>NUCLEOTIDE SEQUENCE</scope>
    <source>
        <strain evidence="1">LMG 31841</strain>
    </source>
</reference>
<dbReference type="RefSeq" id="WP_228877632.1">
    <property type="nucleotide sequence ID" value="NZ_CAJQZC010000005.1"/>
</dbReference>
<keyword evidence="2" id="KW-1185">Reference proteome</keyword>